<accession>A0A8E2DN54</accession>
<protein>
    <submittedName>
        <fullName evidence="2">Uncharacterized protein</fullName>
    </submittedName>
</protein>
<dbReference type="Proteomes" id="UP000250043">
    <property type="component" value="Unassembled WGS sequence"/>
</dbReference>
<name>A0A8E2DN54_9APHY</name>
<evidence type="ECO:0000313" key="2">
    <source>
        <dbReference type="EMBL" id="OCH88993.1"/>
    </source>
</evidence>
<dbReference type="AlphaFoldDB" id="A0A8E2DN54"/>
<dbReference type="EMBL" id="KV722438">
    <property type="protein sequence ID" value="OCH88993.1"/>
    <property type="molecule type" value="Genomic_DNA"/>
</dbReference>
<dbReference type="OrthoDB" id="347657at2759"/>
<feature type="compositionally biased region" description="Acidic residues" evidence="1">
    <location>
        <begin position="286"/>
        <end position="295"/>
    </location>
</feature>
<proteinExistence type="predicted"/>
<feature type="compositionally biased region" description="Basic and acidic residues" evidence="1">
    <location>
        <begin position="242"/>
        <end position="262"/>
    </location>
</feature>
<reference evidence="2 3" key="1">
    <citation type="submission" date="2016-07" db="EMBL/GenBank/DDBJ databases">
        <title>Draft genome of the white-rot fungus Obba rivulosa 3A-2.</title>
        <authorList>
            <consortium name="DOE Joint Genome Institute"/>
            <person name="Miettinen O."/>
            <person name="Riley R."/>
            <person name="Acob R."/>
            <person name="Barry K."/>
            <person name="Cullen D."/>
            <person name="De Vries R."/>
            <person name="Hainaut M."/>
            <person name="Hatakka A."/>
            <person name="Henrissat B."/>
            <person name="Hilden K."/>
            <person name="Kuo R."/>
            <person name="Labutti K."/>
            <person name="Lipzen A."/>
            <person name="Makela M.R."/>
            <person name="Sandor L."/>
            <person name="Spatafora J.W."/>
            <person name="Grigoriev I.V."/>
            <person name="Hibbett D.S."/>
        </authorList>
    </citation>
    <scope>NUCLEOTIDE SEQUENCE [LARGE SCALE GENOMIC DNA]</scope>
    <source>
        <strain evidence="2 3">3A-2</strain>
    </source>
</reference>
<feature type="region of interest" description="Disordered" evidence="1">
    <location>
        <begin position="230"/>
        <end position="301"/>
    </location>
</feature>
<gene>
    <name evidence="2" type="ORF">OBBRIDRAFT_47399</name>
</gene>
<sequence length="370" mass="40437">MVDDADGLDEQIPDSAVDLIRDRTAATEKFTFTRDLGDTDSIDVQPPCCSVSTHDNVPTSPMSVRIIPVSTRIEKAAPVARELEDRLTIPHEFGGLSNDSPKTTFQSGVLRKYSSLNFNDSDTLDSAPSITRDDSSGVFSSPLSIFRRSQSHYMSPISMQQHSPESPRLRNKLRKKIRTDGAPPAQSPPRLDLPLGIEQIGNGIGYTRRSESAHARLAISLPTLTPRTCHALFGKHSGPTSSKKDERDRRQDSEPHKQESRRPGCKTRQQTGNSGLYGGNMSRIGDEDEDEDPLDEVLQGIYGSPPWASTLELSSAATDPRAYVAWGRAGLGLAPGDMLHSRHVAAPAELATRSTLRLVSPSTPRLDSEF</sequence>
<evidence type="ECO:0000313" key="3">
    <source>
        <dbReference type="Proteomes" id="UP000250043"/>
    </source>
</evidence>
<organism evidence="2 3">
    <name type="scientific">Obba rivulosa</name>
    <dbReference type="NCBI Taxonomy" id="1052685"/>
    <lineage>
        <taxon>Eukaryota</taxon>
        <taxon>Fungi</taxon>
        <taxon>Dikarya</taxon>
        <taxon>Basidiomycota</taxon>
        <taxon>Agaricomycotina</taxon>
        <taxon>Agaricomycetes</taxon>
        <taxon>Polyporales</taxon>
        <taxon>Gelatoporiaceae</taxon>
        <taxon>Obba</taxon>
    </lineage>
</organism>
<keyword evidence="3" id="KW-1185">Reference proteome</keyword>
<evidence type="ECO:0000256" key="1">
    <source>
        <dbReference type="SAM" id="MobiDB-lite"/>
    </source>
</evidence>